<dbReference type="Pfam" id="PF00753">
    <property type="entry name" value="Lactamase_B"/>
    <property type="match status" value="1"/>
</dbReference>
<evidence type="ECO:0000256" key="1">
    <source>
        <dbReference type="SAM" id="SignalP"/>
    </source>
</evidence>
<dbReference type="Proteomes" id="UP000282837">
    <property type="component" value="Unassembled WGS sequence"/>
</dbReference>
<protein>
    <submittedName>
        <fullName evidence="3">MBL fold metallo-hydrolase</fullName>
    </submittedName>
</protein>
<dbReference type="InterPro" id="IPR001279">
    <property type="entry name" value="Metallo-B-lactamas"/>
</dbReference>
<dbReference type="SMART" id="SM00849">
    <property type="entry name" value="Lactamase_B"/>
    <property type="match status" value="1"/>
</dbReference>
<feature type="signal peptide" evidence="1">
    <location>
        <begin position="1"/>
        <end position="30"/>
    </location>
</feature>
<dbReference type="InterPro" id="IPR036866">
    <property type="entry name" value="RibonucZ/Hydroxyglut_hydro"/>
</dbReference>
<name>A0A437MZX1_9SPHN</name>
<comment type="caution">
    <text evidence="3">The sequence shown here is derived from an EMBL/GenBank/DDBJ whole genome shotgun (WGS) entry which is preliminary data.</text>
</comment>
<keyword evidence="1" id="KW-0732">Signal</keyword>
<dbReference type="CDD" id="cd16280">
    <property type="entry name" value="metallo-hydrolase-like_MBL-fold"/>
    <property type="match status" value="1"/>
</dbReference>
<dbReference type="EMBL" id="SACO01000019">
    <property type="protein sequence ID" value="RVU03212.1"/>
    <property type="molecule type" value="Genomic_DNA"/>
</dbReference>
<evidence type="ECO:0000259" key="2">
    <source>
        <dbReference type="SMART" id="SM00849"/>
    </source>
</evidence>
<dbReference type="InterPro" id="IPR050855">
    <property type="entry name" value="NDM-1-like"/>
</dbReference>
<dbReference type="AlphaFoldDB" id="A0A437MZX1"/>
<reference evidence="3 4" key="1">
    <citation type="submission" date="2019-01" db="EMBL/GenBank/DDBJ databases">
        <authorList>
            <person name="Chen W.-M."/>
        </authorList>
    </citation>
    <scope>NUCLEOTIDE SEQUENCE [LARGE SCALE GENOMIC DNA]</scope>
    <source>
        <strain evidence="3 4">FSY-9</strain>
    </source>
</reference>
<feature type="chain" id="PRO_5019144485" evidence="1">
    <location>
        <begin position="31"/>
        <end position="365"/>
    </location>
</feature>
<dbReference type="GO" id="GO:0016787">
    <property type="term" value="F:hydrolase activity"/>
    <property type="evidence" value="ECO:0007669"/>
    <property type="project" value="UniProtKB-KW"/>
</dbReference>
<dbReference type="SUPFAM" id="SSF56281">
    <property type="entry name" value="Metallo-hydrolase/oxidoreductase"/>
    <property type="match status" value="1"/>
</dbReference>
<dbReference type="Gene3D" id="3.60.15.10">
    <property type="entry name" value="Ribonuclease Z/Hydroxyacylglutathione hydrolase-like"/>
    <property type="match status" value="1"/>
</dbReference>
<dbReference type="OrthoDB" id="9773738at2"/>
<evidence type="ECO:0000313" key="3">
    <source>
        <dbReference type="EMBL" id="RVU03212.1"/>
    </source>
</evidence>
<dbReference type="PANTHER" id="PTHR42951">
    <property type="entry name" value="METALLO-BETA-LACTAMASE DOMAIN-CONTAINING"/>
    <property type="match status" value="1"/>
</dbReference>
<feature type="domain" description="Metallo-beta-lactamase" evidence="2">
    <location>
        <begin position="133"/>
        <end position="315"/>
    </location>
</feature>
<keyword evidence="3" id="KW-0378">Hydrolase</keyword>
<organism evidence="3 4">
    <name type="scientific">Novosphingobium umbonatum</name>
    <dbReference type="NCBI Taxonomy" id="1908524"/>
    <lineage>
        <taxon>Bacteria</taxon>
        <taxon>Pseudomonadati</taxon>
        <taxon>Pseudomonadota</taxon>
        <taxon>Alphaproteobacteria</taxon>
        <taxon>Sphingomonadales</taxon>
        <taxon>Sphingomonadaceae</taxon>
        <taxon>Novosphingobium</taxon>
    </lineage>
</organism>
<proteinExistence type="predicted"/>
<evidence type="ECO:0000313" key="4">
    <source>
        <dbReference type="Proteomes" id="UP000282837"/>
    </source>
</evidence>
<gene>
    <name evidence="3" type="ORF">EOE18_16895</name>
</gene>
<sequence length="365" mass="39057">MTSFQETSMRFVLACLSVTSALALGANALAQQAAPKPVANGPLTEQQAASGQFRQVDQGTSIKAGAEPHFAAARKAAGNDFPGLLLLCNQARPEALRWALPSAKVLRQGPLQEGEKPRPAKLFDNLYYLGAPNVSAYAIDTSDGIILIDTLNNGKEAEDVIAGGLRQLGLDPARIKHVIITHGHGDHYGGAAWLQKTYHPSVWMSDLDWTLSPTTLDKPYFDPAPPRDKVITDGQVLKLGQQSVTMHFTPGHTQGTVSLIFSVSDHGKPHKVALLGGTGFNFPHSPLRFAQYAATMGHFADLARKAGANVILSNHPENDLVVAKSIAITRRKAGEPNALVAGVGGVQRYFTTLNQCALAYGEQMK</sequence>
<keyword evidence="4" id="KW-1185">Reference proteome</keyword>
<accession>A0A437MZX1</accession>